<evidence type="ECO:0000256" key="2">
    <source>
        <dbReference type="ARBA" id="ARBA00022679"/>
    </source>
</evidence>
<dbReference type="Pfam" id="PF13439">
    <property type="entry name" value="Glyco_transf_4"/>
    <property type="match status" value="1"/>
</dbReference>
<name>A0ABT9EAY4_9PROT</name>
<evidence type="ECO:0000256" key="1">
    <source>
        <dbReference type="ARBA" id="ARBA00022676"/>
    </source>
</evidence>
<dbReference type="SUPFAM" id="SSF53756">
    <property type="entry name" value="UDP-Glycosyltransferase/glycogen phosphorylase"/>
    <property type="match status" value="1"/>
</dbReference>
<reference evidence="5 6" key="1">
    <citation type="submission" date="2023-08" db="EMBL/GenBank/DDBJ databases">
        <title>The draft genome sequence of Paracraurococcus sp. LOR1-02.</title>
        <authorList>
            <person name="Kingkaew E."/>
            <person name="Tanasupawat S."/>
        </authorList>
    </citation>
    <scope>NUCLEOTIDE SEQUENCE [LARGE SCALE GENOMIC DNA]</scope>
    <source>
        <strain evidence="5 6">LOR1-02</strain>
    </source>
</reference>
<dbReference type="PANTHER" id="PTHR12526:SF510">
    <property type="entry name" value="D-INOSITOL 3-PHOSPHATE GLYCOSYLTRANSFERASE"/>
    <property type="match status" value="1"/>
</dbReference>
<dbReference type="GO" id="GO:0016757">
    <property type="term" value="F:glycosyltransferase activity"/>
    <property type="evidence" value="ECO:0007669"/>
    <property type="project" value="UniProtKB-KW"/>
</dbReference>
<evidence type="ECO:0000313" key="6">
    <source>
        <dbReference type="Proteomes" id="UP001243009"/>
    </source>
</evidence>
<dbReference type="Gene3D" id="3.40.50.2000">
    <property type="entry name" value="Glycogen Phosphorylase B"/>
    <property type="match status" value="2"/>
</dbReference>
<proteinExistence type="predicted"/>
<dbReference type="Pfam" id="PF13692">
    <property type="entry name" value="Glyco_trans_1_4"/>
    <property type="match status" value="1"/>
</dbReference>
<dbReference type="Proteomes" id="UP001243009">
    <property type="component" value="Unassembled WGS sequence"/>
</dbReference>
<sequence length="436" mass="47788">MDHAGRPAGRLCLSIPPPTRIRCSGRLACRAGDAPVRLAIITPKVDRNDGQGRVNMEIAVEAIRQGHEVTLFAEQVQGLPTLGAEGLRTVLLTPPPWLPSRLLRDQLFALRSYLALRREANWLDALLANGFVTWAKCDINAVHFVHASWLSSPSHPGGIRDGLKGLYASVYSRINVMLEAGAFRRSRYLVPVSESVAGDLRRVCQSQQGTITITNGVDITEFFPGPAERRRFGMLEGVPLALFAGDLRSPRKNLDTVLRSLTRVPELHLAVAGRAEGTPYPELACRIGVADRVHFLGFRRDMPDLMRSADLFVFPSRYEACSLVLLEALASGLPVVTARSTGGSELVTPEVGVVIANSESIDELACALQSLVADAVRRQAMAHRARALAERHSWKAMATRYLDLLTLVAAERAHASHRRTNRMRRDGTPLSSVPRV</sequence>
<dbReference type="CDD" id="cd03801">
    <property type="entry name" value="GT4_PimA-like"/>
    <property type="match status" value="1"/>
</dbReference>
<comment type="caution">
    <text evidence="5">The sequence shown here is derived from an EMBL/GenBank/DDBJ whole genome shotgun (WGS) entry which is preliminary data.</text>
</comment>
<evidence type="ECO:0000256" key="3">
    <source>
        <dbReference type="SAM" id="MobiDB-lite"/>
    </source>
</evidence>
<dbReference type="EMBL" id="JAUTWS010000084">
    <property type="protein sequence ID" value="MDO9713364.1"/>
    <property type="molecule type" value="Genomic_DNA"/>
</dbReference>
<evidence type="ECO:0000259" key="4">
    <source>
        <dbReference type="Pfam" id="PF13439"/>
    </source>
</evidence>
<feature type="region of interest" description="Disordered" evidence="3">
    <location>
        <begin position="416"/>
        <end position="436"/>
    </location>
</feature>
<accession>A0ABT9EAY4</accession>
<keyword evidence="6" id="KW-1185">Reference proteome</keyword>
<feature type="domain" description="Glycosyltransferase subfamily 4-like N-terminal" evidence="4">
    <location>
        <begin position="49"/>
        <end position="220"/>
    </location>
</feature>
<gene>
    <name evidence="5" type="ORF">Q7A36_33860</name>
</gene>
<protein>
    <submittedName>
        <fullName evidence="5">Glycosyltransferase family 4 protein</fullName>
        <ecNumber evidence="5">2.4.-.-</ecNumber>
    </submittedName>
</protein>
<dbReference type="InterPro" id="IPR028098">
    <property type="entry name" value="Glyco_trans_4-like_N"/>
</dbReference>
<dbReference type="RefSeq" id="WP_305108228.1">
    <property type="nucleotide sequence ID" value="NZ_JAUTWS010000084.1"/>
</dbReference>
<keyword evidence="1 5" id="KW-0328">Glycosyltransferase</keyword>
<keyword evidence="2 5" id="KW-0808">Transferase</keyword>
<organism evidence="5 6">
    <name type="scientific">Paracraurococcus lichenis</name>
    <dbReference type="NCBI Taxonomy" id="3064888"/>
    <lineage>
        <taxon>Bacteria</taxon>
        <taxon>Pseudomonadati</taxon>
        <taxon>Pseudomonadota</taxon>
        <taxon>Alphaproteobacteria</taxon>
        <taxon>Acetobacterales</taxon>
        <taxon>Roseomonadaceae</taxon>
        <taxon>Paracraurococcus</taxon>
    </lineage>
</organism>
<dbReference type="EC" id="2.4.-.-" evidence="5"/>
<evidence type="ECO:0000313" key="5">
    <source>
        <dbReference type="EMBL" id="MDO9713364.1"/>
    </source>
</evidence>
<dbReference type="PANTHER" id="PTHR12526">
    <property type="entry name" value="GLYCOSYLTRANSFERASE"/>
    <property type="match status" value="1"/>
</dbReference>